<evidence type="ECO:0000256" key="1">
    <source>
        <dbReference type="ARBA" id="ARBA00004429"/>
    </source>
</evidence>
<dbReference type="GO" id="GO:0005886">
    <property type="term" value="C:plasma membrane"/>
    <property type="evidence" value="ECO:0007669"/>
    <property type="project" value="UniProtKB-SubCell"/>
</dbReference>
<comment type="subcellular location">
    <subcellularLocation>
        <location evidence="1">Cell inner membrane</location>
        <topology evidence="1">Multi-pass membrane protein</topology>
    </subcellularLocation>
    <subcellularLocation>
        <location evidence="14">Cell membrane</location>
        <topology evidence="14">Multi-pass membrane protein</topology>
    </subcellularLocation>
</comment>
<evidence type="ECO:0000256" key="2">
    <source>
        <dbReference type="ARBA" id="ARBA00008823"/>
    </source>
</evidence>
<keyword evidence="12 14" id="KW-0143">Chaperone</keyword>
<evidence type="ECO:0000256" key="9">
    <source>
        <dbReference type="ARBA" id="ARBA00023002"/>
    </source>
</evidence>
<dbReference type="OrthoDB" id="3711263at2"/>
<feature type="disulfide bond" description="Redox-active" evidence="14">
    <location>
        <begin position="42"/>
        <end position="45"/>
    </location>
</feature>
<dbReference type="GO" id="GO:0006457">
    <property type="term" value="P:protein folding"/>
    <property type="evidence" value="ECO:0007669"/>
    <property type="project" value="InterPro"/>
</dbReference>
<evidence type="ECO:0000256" key="13">
    <source>
        <dbReference type="ARBA" id="ARBA00023284"/>
    </source>
</evidence>
<evidence type="ECO:0000256" key="10">
    <source>
        <dbReference type="ARBA" id="ARBA00023136"/>
    </source>
</evidence>
<dbReference type="GO" id="GO:0015035">
    <property type="term" value="F:protein-disulfide reductase activity"/>
    <property type="evidence" value="ECO:0007669"/>
    <property type="project" value="UniProtKB-UniRule"/>
</dbReference>
<evidence type="ECO:0000256" key="7">
    <source>
        <dbReference type="ARBA" id="ARBA00022982"/>
    </source>
</evidence>
<dbReference type="KEGG" id="spiu:SPICUR_06925"/>
<keyword evidence="8 14" id="KW-1133">Transmembrane helix</keyword>
<dbReference type="InterPro" id="IPR022920">
    <property type="entry name" value="Disulphide_bond_form_DsbB"/>
</dbReference>
<dbReference type="PATRIC" id="fig|1335757.3.peg.1355"/>
<keyword evidence="17" id="KW-1185">Reference proteome</keyword>
<feature type="transmembrane region" description="Helical" evidence="15">
    <location>
        <begin position="70"/>
        <end position="90"/>
    </location>
</feature>
<dbReference type="EMBL" id="CP005990">
    <property type="protein sequence ID" value="AGY92349.1"/>
    <property type="molecule type" value="Genomic_DNA"/>
</dbReference>
<gene>
    <name evidence="14" type="primary">dsbB</name>
    <name evidence="16" type="ORF">SPICUR_06925</name>
</gene>
<feature type="transmembrane region" description="Helical" evidence="15">
    <location>
        <begin position="140"/>
        <end position="162"/>
    </location>
</feature>
<evidence type="ECO:0000256" key="3">
    <source>
        <dbReference type="ARBA" id="ARBA00022448"/>
    </source>
</evidence>
<evidence type="ECO:0000256" key="14">
    <source>
        <dbReference type="HAMAP-Rule" id="MF_00286"/>
    </source>
</evidence>
<dbReference type="Pfam" id="PF02600">
    <property type="entry name" value="DsbB"/>
    <property type="match status" value="1"/>
</dbReference>
<keyword evidence="5" id="KW-0997">Cell inner membrane</keyword>
<keyword evidence="4 14" id="KW-1003">Cell membrane</keyword>
<evidence type="ECO:0000256" key="8">
    <source>
        <dbReference type="ARBA" id="ARBA00022989"/>
    </source>
</evidence>
<name>U5T477_9GAMM</name>
<evidence type="ECO:0000256" key="4">
    <source>
        <dbReference type="ARBA" id="ARBA00022475"/>
    </source>
</evidence>
<evidence type="ECO:0000256" key="11">
    <source>
        <dbReference type="ARBA" id="ARBA00023157"/>
    </source>
</evidence>
<evidence type="ECO:0000256" key="6">
    <source>
        <dbReference type="ARBA" id="ARBA00022692"/>
    </source>
</evidence>
<dbReference type="InterPro" id="IPR050183">
    <property type="entry name" value="DsbB"/>
</dbReference>
<comment type="caution">
    <text evidence="14">Lacks conserved residue(s) required for the propagation of feature annotation.</text>
</comment>
<feature type="transmembrane region" description="Helical" evidence="15">
    <location>
        <begin position="15"/>
        <end position="34"/>
    </location>
</feature>
<keyword evidence="13 14" id="KW-0676">Redox-active center</keyword>
<keyword evidence="6 14" id="KW-0812">Transmembrane</keyword>
<evidence type="ECO:0000313" key="17">
    <source>
        <dbReference type="Proteomes" id="UP000017640"/>
    </source>
</evidence>
<feature type="topological domain" description="Cytoplasmic" evidence="14">
    <location>
        <begin position="1"/>
        <end position="15"/>
    </location>
</feature>
<dbReference type="PANTHER" id="PTHR36570">
    <property type="entry name" value="DISULFIDE BOND FORMATION PROTEIN B"/>
    <property type="match status" value="1"/>
</dbReference>
<dbReference type="HAMAP" id="MF_00286">
    <property type="entry name" value="DsbB"/>
    <property type="match status" value="1"/>
</dbReference>
<evidence type="ECO:0000256" key="12">
    <source>
        <dbReference type="ARBA" id="ARBA00023186"/>
    </source>
</evidence>
<keyword evidence="3 14" id="KW-0813">Transport</keyword>
<dbReference type="HOGENOM" id="CLU_098660_1_1_6"/>
<feature type="topological domain" description="Cytoplasmic" evidence="14">
    <location>
        <begin position="162"/>
        <end position="168"/>
    </location>
</feature>
<dbReference type="SUPFAM" id="SSF158442">
    <property type="entry name" value="DsbB-like"/>
    <property type="match status" value="1"/>
</dbReference>
<dbReference type="Proteomes" id="UP000017640">
    <property type="component" value="Chromosome"/>
</dbReference>
<keyword evidence="10 14" id="KW-0472">Membrane</keyword>
<keyword evidence="7 14" id="KW-0249">Electron transport</keyword>
<comment type="similarity">
    <text evidence="2 14">Belongs to the DsbB family.</text>
</comment>
<organism evidence="16 17">
    <name type="scientific">Spiribacter curvatus</name>
    <dbReference type="NCBI Taxonomy" id="1335757"/>
    <lineage>
        <taxon>Bacteria</taxon>
        <taxon>Pseudomonadati</taxon>
        <taxon>Pseudomonadota</taxon>
        <taxon>Gammaproteobacteria</taxon>
        <taxon>Chromatiales</taxon>
        <taxon>Ectothiorhodospiraceae</taxon>
        <taxon>Spiribacter</taxon>
    </lineage>
</organism>
<dbReference type="PANTHER" id="PTHR36570:SF3">
    <property type="entry name" value="DISULFIDE BOND FORMATION PROTEIN B"/>
    <property type="match status" value="1"/>
</dbReference>
<dbReference type="STRING" id="1335757.SPICUR_06925"/>
<dbReference type="eggNOG" id="COG1495">
    <property type="taxonomic scope" value="Bacteria"/>
</dbReference>
<comment type="function">
    <text evidence="14">Required for disulfide bond formation in some periplasmic proteins. Acts by oxidizing the DsbA protein.</text>
</comment>
<dbReference type="GO" id="GO:0009055">
    <property type="term" value="F:electron transfer activity"/>
    <property type="evidence" value="ECO:0007669"/>
    <property type="project" value="UniProtKB-UniRule"/>
</dbReference>
<keyword evidence="11 14" id="KW-1015">Disulfide bond</keyword>
<dbReference type="InterPro" id="IPR023380">
    <property type="entry name" value="DsbB-like_sf"/>
</dbReference>
<evidence type="ECO:0000313" key="16">
    <source>
        <dbReference type="EMBL" id="AGY92349.1"/>
    </source>
</evidence>
<accession>U5T477</accession>
<evidence type="ECO:0000256" key="5">
    <source>
        <dbReference type="ARBA" id="ARBA00022519"/>
    </source>
</evidence>
<dbReference type="Gene3D" id="1.20.1550.10">
    <property type="entry name" value="DsbB-like"/>
    <property type="match status" value="1"/>
</dbReference>
<sequence length="168" mass="17722">MIAFIKQQWRQPARVNLFIALVCFGLVGFALVLEGVGGMEPCPLCVFQRIAFVAIGTALLLGVFFPGRIVAALSAIGAAAGIGLAWRHLWLQSLPADQVPACGPGLDYLVGVFPITEVVGMVLSGSGECAEVDRVLGLSIPLWTLLTYAMVGALAVYVNLAVRRPAVD</sequence>
<reference evidence="16 17" key="1">
    <citation type="journal article" date="2013" name="BMC Genomics">
        <title>Genomes of "Spiribacter", a streamlined, successful halophilic bacterium.</title>
        <authorList>
            <person name="Lopez-Perez M."/>
            <person name="Ghai R."/>
            <person name="Leon M.J."/>
            <person name="Rodriguez-Olmos A."/>
            <person name="Copa-Patino J.L."/>
            <person name="Soliveri J."/>
            <person name="Sanchez-Porro C."/>
            <person name="Ventosa A."/>
            <person name="Rodriguez-Valera F."/>
        </authorList>
    </citation>
    <scope>NUCLEOTIDE SEQUENCE [LARGE SCALE GENOMIC DNA]</scope>
    <source>
        <strain evidence="16 17">UAH-SP71</strain>
    </source>
</reference>
<proteinExistence type="inferred from homology"/>
<feature type="transmembrane region" description="Helical" evidence="15">
    <location>
        <begin position="46"/>
        <end position="65"/>
    </location>
</feature>
<evidence type="ECO:0000256" key="15">
    <source>
        <dbReference type="SAM" id="Phobius"/>
    </source>
</evidence>
<dbReference type="RefSeq" id="WP_023367426.1">
    <property type="nucleotide sequence ID" value="NC_022664.1"/>
</dbReference>
<protein>
    <recommendedName>
        <fullName evidence="14">Disulfide bond formation protein B</fullName>
    </recommendedName>
    <alternativeName>
        <fullName evidence="14">Disulfide oxidoreductase</fullName>
    </alternativeName>
</protein>
<feature type="topological domain" description="Periplasmic" evidence="14">
    <location>
        <begin position="33"/>
        <end position="50"/>
    </location>
</feature>
<dbReference type="AlphaFoldDB" id="U5T477"/>
<dbReference type="InterPro" id="IPR003752">
    <property type="entry name" value="DiS_bond_form_DsbB/BdbC"/>
</dbReference>
<keyword evidence="9 14" id="KW-0560">Oxidoreductase</keyword>